<gene>
    <name evidence="2" type="ORF">LTR24_000432</name>
</gene>
<protein>
    <submittedName>
        <fullName evidence="2">Uncharacterized protein</fullName>
    </submittedName>
</protein>
<proteinExistence type="predicted"/>
<evidence type="ECO:0000313" key="2">
    <source>
        <dbReference type="EMBL" id="KAK5102200.1"/>
    </source>
</evidence>
<evidence type="ECO:0000256" key="1">
    <source>
        <dbReference type="SAM" id="MobiDB-lite"/>
    </source>
</evidence>
<comment type="caution">
    <text evidence="2">The sequence shown here is derived from an EMBL/GenBank/DDBJ whole genome shotgun (WGS) entry which is preliminary data.</text>
</comment>
<feature type="region of interest" description="Disordered" evidence="1">
    <location>
        <begin position="46"/>
        <end position="69"/>
    </location>
</feature>
<dbReference type="Proteomes" id="UP001345013">
    <property type="component" value="Unassembled WGS sequence"/>
</dbReference>
<reference evidence="2 3" key="1">
    <citation type="submission" date="2023-08" db="EMBL/GenBank/DDBJ databases">
        <title>Black Yeasts Isolated from many extreme environments.</title>
        <authorList>
            <person name="Coleine C."/>
            <person name="Stajich J.E."/>
            <person name="Selbmann L."/>
        </authorList>
    </citation>
    <scope>NUCLEOTIDE SEQUENCE [LARGE SCALE GENOMIC DNA]</scope>
    <source>
        <strain evidence="2 3">CCFEE 5885</strain>
    </source>
</reference>
<dbReference type="EMBL" id="JAVRRG010000003">
    <property type="protein sequence ID" value="KAK5102200.1"/>
    <property type="molecule type" value="Genomic_DNA"/>
</dbReference>
<keyword evidence="3" id="KW-1185">Reference proteome</keyword>
<feature type="compositionally biased region" description="Low complexity" evidence="1">
    <location>
        <begin position="49"/>
        <end position="62"/>
    </location>
</feature>
<organism evidence="2 3">
    <name type="scientific">Lithohypha guttulata</name>
    <dbReference type="NCBI Taxonomy" id="1690604"/>
    <lineage>
        <taxon>Eukaryota</taxon>
        <taxon>Fungi</taxon>
        <taxon>Dikarya</taxon>
        <taxon>Ascomycota</taxon>
        <taxon>Pezizomycotina</taxon>
        <taxon>Eurotiomycetes</taxon>
        <taxon>Chaetothyriomycetidae</taxon>
        <taxon>Chaetothyriales</taxon>
        <taxon>Trichomeriaceae</taxon>
        <taxon>Lithohypha</taxon>
    </lineage>
</organism>
<evidence type="ECO:0000313" key="3">
    <source>
        <dbReference type="Proteomes" id="UP001345013"/>
    </source>
</evidence>
<accession>A0ABR0KNX3</accession>
<sequence length="244" mass="27727">MENHGGFTIADINNAMARTHIGARPLTTADTQPVAHTEPMAHTEPVAHTQRMAQQQTQTQQRQAREAQEDFNHAKDMGRQLADHHWGTGSLWMHPSNQLGLLNYDIASISAAAKTYVHNTHADFPRPGMGRRGMWDNFVEAYLDQSYVVLSHKMGTQENMEETVDAVGSLVYSDSIRAVTVEELPEYFIAGVRMEQSNKWEQRCRELQDQWALAVGFGDHHDPQVMRYFINMDAEQAWTDPNHV</sequence>
<name>A0ABR0KNX3_9EURO</name>